<dbReference type="EMBL" id="JACXVP010000009">
    <property type="protein sequence ID" value="KAG5583870.1"/>
    <property type="molecule type" value="Genomic_DNA"/>
</dbReference>
<evidence type="ECO:0000313" key="3">
    <source>
        <dbReference type="Proteomes" id="UP000824120"/>
    </source>
</evidence>
<protein>
    <submittedName>
        <fullName evidence="2">Uncharacterized protein</fullName>
    </submittedName>
</protein>
<keyword evidence="1" id="KW-1133">Transmembrane helix</keyword>
<keyword evidence="3" id="KW-1185">Reference proteome</keyword>
<sequence length="86" mass="9987">MYVTDKTRLQCMFLVMIISIHNIGVKLIESIFHRRMTEAIKSFVEELADKPLLHSVHQICTLEFCELAVYVSLFNILGALKLSYIR</sequence>
<feature type="transmembrane region" description="Helical" evidence="1">
    <location>
        <begin position="12"/>
        <end position="32"/>
    </location>
</feature>
<dbReference type="AlphaFoldDB" id="A0A9J5X9C3"/>
<reference evidence="2 3" key="1">
    <citation type="submission" date="2020-09" db="EMBL/GenBank/DDBJ databases">
        <title>De no assembly of potato wild relative species, Solanum commersonii.</title>
        <authorList>
            <person name="Cho K."/>
        </authorList>
    </citation>
    <scope>NUCLEOTIDE SEQUENCE [LARGE SCALE GENOMIC DNA]</scope>
    <source>
        <strain evidence="2">LZ3.2</strain>
        <tissue evidence="2">Leaf</tissue>
    </source>
</reference>
<evidence type="ECO:0000313" key="2">
    <source>
        <dbReference type="EMBL" id="KAG5583870.1"/>
    </source>
</evidence>
<accession>A0A9J5X9C3</accession>
<gene>
    <name evidence="2" type="ORF">H5410_044304</name>
</gene>
<comment type="caution">
    <text evidence="2">The sequence shown here is derived from an EMBL/GenBank/DDBJ whole genome shotgun (WGS) entry which is preliminary data.</text>
</comment>
<keyword evidence="1" id="KW-0472">Membrane</keyword>
<keyword evidence="1" id="KW-0812">Transmembrane</keyword>
<dbReference type="Proteomes" id="UP000824120">
    <property type="component" value="Chromosome 9"/>
</dbReference>
<evidence type="ECO:0000256" key="1">
    <source>
        <dbReference type="SAM" id="Phobius"/>
    </source>
</evidence>
<name>A0A9J5X9C3_SOLCO</name>
<organism evidence="2 3">
    <name type="scientific">Solanum commersonii</name>
    <name type="common">Commerson's wild potato</name>
    <name type="synonym">Commerson's nightshade</name>
    <dbReference type="NCBI Taxonomy" id="4109"/>
    <lineage>
        <taxon>Eukaryota</taxon>
        <taxon>Viridiplantae</taxon>
        <taxon>Streptophyta</taxon>
        <taxon>Embryophyta</taxon>
        <taxon>Tracheophyta</taxon>
        <taxon>Spermatophyta</taxon>
        <taxon>Magnoliopsida</taxon>
        <taxon>eudicotyledons</taxon>
        <taxon>Gunneridae</taxon>
        <taxon>Pentapetalae</taxon>
        <taxon>asterids</taxon>
        <taxon>lamiids</taxon>
        <taxon>Solanales</taxon>
        <taxon>Solanaceae</taxon>
        <taxon>Solanoideae</taxon>
        <taxon>Solaneae</taxon>
        <taxon>Solanum</taxon>
    </lineage>
</organism>
<proteinExistence type="predicted"/>